<dbReference type="PANTHER" id="PTHR20974">
    <property type="entry name" value="UPF0585 PROTEIN CG18661"/>
    <property type="match status" value="1"/>
</dbReference>
<comment type="caution">
    <text evidence="2">The sequence shown here is derived from an EMBL/GenBank/DDBJ whole genome shotgun (WGS) entry which is preliminary data.</text>
</comment>
<keyword evidence="3" id="KW-1185">Reference proteome</keyword>
<proteinExistence type="inferred from homology"/>
<keyword evidence="2" id="KW-0489">Methyltransferase</keyword>
<accession>A0A2P6VLW0</accession>
<dbReference type="GO" id="GO:0008168">
    <property type="term" value="F:methyltransferase activity"/>
    <property type="evidence" value="ECO:0007669"/>
    <property type="project" value="UniProtKB-KW"/>
</dbReference>
<name>A0A2P6VLW0_9CHLO</name>
<reference evidence="2 3" key="1">
    <citation type="journal article" date="2018" name="Plant J.">
        <title>Genome sequences of Chlorella sorokiniana UTEX 1602 and Micractinium conductrix SAG 241.80: implications to maltose excretion by a green alga.</title>
        <authorList>
            <person name="Arriola M.B."/>
            <person name="Velmurugan N."/>
            <person name="Zhang Y."/>
            <person name="Plunkett M.H."/>
            <person name="Hondzo H."/>
            <person name="Barney B.M."/>
        </authorList>
    </citation>
    <scope>NUCLEOTIDE SEQUENCE [LARGE SCALE GENOMIC DNA]</scope>
    <source>
        <strain evidence="2 3">SAG 241.80</strain>
    </source>
</reference>
<evidence type="ECO:0000313" key="2">
    <source>
        <dbReference type="EMBL" id="PSC75091.1"/>
    </source>
</evidence>
<dbReference type="Pfam" id="PF06080">
    <property type="entry name" value="DUF938"/>
    <property type="match status" value="1"/>
</dbReference>
<sequence>MSLPRSMDTHEGHGAKIVAAAAERNKGPILAVLQEFLGGAAGLVLEVASGTGQHTAHFAAALPRLTFQPSENKAAEDSMASIRAWGQGLPNMRPPMQLDASAPADGWPVGPGTCRAVYAANLTHISPWAATAGLIKGAGRALASGGELFVYGPFSVDGRPTTESNVAFDASLRARNPQWGYRDVADVTTAAAAAGLAAVERREMPANNLMLVFRKQ</sequence>
<dbReference type="AlphaFoldDB" id="A0A2P6VLW0"/>
<gene>
    <name evidence="2" type="ORF">C2E20_1790</name>
</gene>
<organism evidence="2 3">
    <name type="scientific">Micractinium conductrix</name>
    <dbReference type="NCBI Taxonomy" id="554055"/>
    <lineage>
        <taxon>Eukaryota</taxon>
        <taxon>Viridiplantae</taxon>
        <taxon>Chlorophyta</taxon>
        <taxon>core chlorophytes</taxon>
        <taxon>Trebouxiophyceae</taxon>
        <taxon>Chlorellales</taxon>
        <taxon>Chlorellaceae</taxon>
        <taxon>Chlorella clade</taxon>
        <taxon>Micractinium</taxon>
    </lineage>
</organism>
<dbReference type="OrthoDB" id="10258744at2759"/>
<comment type="similarity">
    <text evidence="1">Belongs to the UPF0585 family.</text>
</comment>
<protein>
    <submittedName>
        <fullName evidence="2">SAM-dependent methyltransferase</fullName>
    </submittedName>
</protein>
<dbReference type="InterPro" id="IPR010342">
    <property type="entry name" value="DUF938"/>
</dbReference>
<dbReference type="SUPFAM" id="SSF53335">
    <property type="entry name" value="S-adenosyl-L-methionine-dependent methyltransferases"/>
    <property type="match status" value="1"/>
</dbReference>
<evidence type="ECO:0000313" key="3">
    <source>
        <dbReference type="Proteomes" id="UP000239649"/>
    </source>
</evidence>
<dbReference type="PANTHER" id="PTHR20974:SF0">
    <property type="entry name" value="UPF0585 PROTEIN CG18661"/>
    <property type="match status" value="1"/>
</dbReference>
<evidence type="ECO:0000256" key="1">
    <source>
        <dbReference type="ARBA" id="ARBA00008308"/>
    </source>
</evidence>
<dbReference type="EMBL" id="LHPF02000003">
    <property type="protein sequence ID" value="PSC75091.1"/>
    <property type="molecule type" value="Genomic_DNA"/>
</dbReference>
<dbReference type="GO" id="GO:0032259">
    <property type="term" value="P:methylation"/>
    <property type="evidence" value="ECO:0007669"/>
    <property type="project" value="UniProtKB-KW"/>
</dbReference>
<dbReference type="Gene3D" id="3.40.50.150">
    <property type="entry name" value="Vaccinia Virus protein VP39"/>
    <property type="match status" value="1"/>
</dbReference>
<keyword evidence="2" id="KW-0808">Transferase</keyword>
<dbReference type="Proteomes" id="UP000239649">
    <property type="component" value="Unassembled WGS sequence"/>
</dbReference>
<dbReference type="InterPro" id="IPR029063">
    <property type="entry name" value="SAM-dependent_MTases_sf"/>
</dbReference>